<keyword evidence="4" id="KW-0472">Membrane</keyword>
<evidence type="ECO:0000256" key="2">
    <source>
        <dbReference type="ARBA" id="ARBA00022771"/>
    </source>
</evidence>
<organism evidence="6 7">
    <name type="scientific">Sylvietta virens</name>
    <name type="common">Green crombec</name>
    <dbReference type="NCBI Taxonomy" id="208069"/>
    <lineage>
        <taxon>Eukaryota</taxon>
        <taxon>Metazoa</taxon>
        <taxon>Chordata</taxon>
        <taxon>Craniata</taxon>
        <taxon>Vertebrata</taxon>
        <taxon>Euteleostomi</taxon>
        <taxon>Archelosauria</taxon>
        <taxon>Archosauria</taxon>
        <taxon>Dinosauria</taxon>
        <taxon>Saurischia</taxon>
        <taxon>Theropoda</taxon>
        <taxon>Coelurosauria</taxon>
        <taxon>Aves</taxon>
        <taxon>Neognathae</taxon>
        <taxon>Neoaves</taxon>
        <taxon>Telluraves</taxon>
        <taxon>Australaves</taxon>
        <taxon>Passeriformes</taxon>
        <taxon>Sylvioidea</taxon>
        <taxon>Sylviidae</taxon>
        <taxon>Acrocephalinae</taxon>
        <taxon>Sylvietta</taxon>
    </lineage>
</organism>
<dbReference type="PANTHER" id="PTHR13793:SF27">
    <property type="entry name" value="PROTEIN JADE-3"/>
    <property type="match status" value="1"/>
</dbReference>
<accession>A0A7L0KR20</accession>
<keyword evidence="4" id="KW-0812">Transmembrane</keyword>
<feature type="non-terminal residue" evidence="6">
    <location>
        <position position="1"/>
    </location>
</feature>
<proteinExistence type="predicted"/>
<dbReference type="InterPro" id="IPR050701">
    <property type="entry name" value="Histone_Mod_Regulator"/>
</dbReference>
<dbReference type="SUPFAM" id="SSF57903">
    <property type="entry name" value="FYVE/PHD zinc finger"/>
    <property type="match status" value="1"/>
</dbReference>
<evidence type="ECO:0000313" key="6">
    <source>
        <dbReference type="EMBL" id="NXK58760.1"/>
    </source>
</evidence>
<gene>
    <name evidence="6" type="primary">Jade3</name>
    <name evidence="6" type="ORF">SYLVIR_R02999</name>
</gene>
<keyword evidence="4" id="KW-1133">Transmembrane helix</keyword>
<evidence type="ECO:0000256" key="1">
    <source>
        <dbReference type="ARBA" id="ARBA00022723"/>
    </source>
</evidence>
<dbReference type="Gene3D" id="3.30.40.10">
    <property type="entry name" value="Zinc/RING finger domain, C3HC4 (zinc finger)"/>
    <property type="match status" value="2"/>
</dbReference>
<dbReference type="Pfam" id="PF13832">
    <property type="entry name" value="zf-HC5HC2H_2"/>
    <property type="match status" value="1"/>
</dbReference>
<protein>
    <submittedName>
        <fullName evidence="6">JADE3 protein</fullName>
    </submittedName>
</protein>
<dbReference type="AlphaFoldDB" id="A0A7L0KR20"/>
<keyword evidence="2" id="KW-0863">Zinc-finger</keyword>
<dbReference type="PROSITE" id="PS51805">
    <property type="entry name" value="EPHD"/>
    <property type="match status" value="1"/>
</dbReference>
<evidence type="ECO:0000259" key="5">
    <source>
        <dbReference type="PROSITE" id="PS51805"/>
    </source>
</evidence>
<keyword evidence="7" id="KW-1185">Reference proteome</keyword>
<dbReference type="InterPro" id="IPR034732">
    <property type="entry name" value="EPHD"/>
</dbReference>
<dbReference type="GO" id="GO:0008270">
    <property type="term" value="F:zinc ion binding"/>
    <property type="evidence" value="ECO:0007669"/>
    <property type="project" value="UniProtKB-KW"/>
</dbReference>
<feature type="transmembrane region" description="Helical" evidence="4">
    <location>
        <begin position="112"/>
        <end position="132"/>
    </location>
</feature>
<dbReference type="InterPro" id="IPR013083">
    <property type="entry name" value="Znf_RING/FYVE/PHD"/>
</dbReference>
<keyword evidence="3" id="KW-0862">Zinc</keyword>
<dbReference type="GO" id="GO:0000123">
    <property type="term" value="C:histone acetyltransferase complex"/>
    <property type="evidence" value="ECO:0007669"/>
    <property type="project" value="TreeGrafter"/>
</dbReference>
<name>A0A7L0KR20_9SYLV</name>
<dbReference type="InterPro" id="IPR011011">
    <property type="entry name" value="Znf_FYVE_PHD"/>
</dbReference>
<dbReference type="GO" id="GO:0006357">
    <property type="term" value="P:regulation of transcription by RNA polymerase II"/>
    <property type="evidence" value="ECO:0007669"/>
    <property type="project" value="TreeGrafter"/>
</dbReference>
<dbReference type="PANTHER" id="PTHR13793">
    <property type="entry name" value="PHD FINGER PROTEINS"/>
    <property type="match status" value="1"/>
</dbReference>
<feature type="transmembrane region" description="Helical" evidence="4">
    <location>
        <begin position="55"/>
        <end position="82"/>
    </location>
</feature>
<feature type="non-terminal residue" evidence="6">
    <location>
        <position position="164"/>
    </location>
</feature>
<keyword evidence="1" id="KW-0479">Metal-binding</keyword>
<evidence type="ECO:0000256" key="4">
    <source>
        <dbReference type="SAM" id="Phobius"/>
    </source>
</evidence>
<reference evidence="6 7" key="1">
    <citation type="submission" date="2019-09" db="EMBL/GenBank/DDBJ databases">
        <title>Bird 10,000 Genomes (B10K) Project - Family phase.</title>
        <authorList>
            <person name="Zhang G."/>
        </authorList>
    </citation>
    <scope>NUCLEOTIDE SEQUENCE [LARGE SCALE GENOMIC DNA]</scope>
    <source>
        <strain evidence="6">B10K-DU-009-59</strain>
        <tissue evidence="6">Muscle</tissue>
    </source>
</reference>
<evidence type="ECO:0000313" key="7">
    <source>
        <dbReference type="Proteomes" id="UP000567822"/>
    </source>
</evidence>
<evidence type="ECO:0000256" key="3">
    <source>
        <dbReference type="ARBA" id="ARBA00022833"/>
    </source>
</evidence>
<dbReference type="Proteomes" id="UP000567822">
    <property type="component" value="Unassembled WGS sequence"/>
</dbReference>
<comment type="caution">
    <text evidence="6">The sequence shown here is derived from an EMBL/GenBank/DDBJ whole genome shotgun (WGS) entry which is preliminary data.</text>
</comment>
<sequence length="164" mass="19049">LDENTMEKTIEVLFFHFFFFMNHAIETEEGLGIFFDDFFFCDVCRSPDSEDGNFFLFFFFCNICVHQACYGILKVFLGIFFFRTCVLGIHPQCLLCPKRGGAMKATRTGTKWAHVLGFFSFDNCFFFCSFFFQVSIACPERMEPITKVSHIPPSRWALVCSLCK</sequence>
<dbReference type="EMBL" id="VXAN01000014">
    <property type="protein sequence ID" value="NXK58760.1"/>
    <property type="molecule type" value="Genomic_DNA"/>
</dbReference>
<feature type="domain" description="PHD-type" evidence="5">
    <location>
        <begin position="90"/>
        <end position="164"/>
    </location>
</feature>